<dbReference type="STRING" id="1095776.SAMN04515672_1807"/>
<dbReference type="InterPro" id="IPR052185">
    <property type="entry name" value="IPC_Synthase-Related"/>
</dbReference>
<evidence type="ECO:0000313" key="7">
    <source>
        <dbReference type="EMBL" id="SDJ91316.1"/>
    </source>
</evidence>
<feature type="transmembrane region" description="Helical" evidence="5">
    <location>
        <begin position="237"/>
        <end position="260"/>
    </location>
</feature>
<dbReference type="SMART" id="SM00014">
    <property type="entry name" value="acidPPc"/>
    <property type="match status" value="1"/>
</dbReference>
<proteinExistence type="predicted"/>
<feature type="transmembrane region" description="Helical" evidence="5">
    <location>
        <begin position="6"/>
        <end position="27"/>
    </location>
</feature>
<dbReference type="SUPFAM" id="SSF48317">
    <property type="entry name" value="Acid phosphatase/Vanadium-dependent haloperoxidase"/>
    <property type="match status" value="1"/>
</dbReference>
<dbReference type="InterPro" id="IPR026841">
    <property type="entry name" value="Aur1/Ipt1"/>
</dbReference>
<evidence type="ECO:0000256" key="2">
    <source>
        <dbReference type="ARBA" id="ARBA00022692"/>
    </source>
</evidence>
<dbReference type="Pfam" id="PF14378">
    <property type="entry name" value="PAP2_3"/>
    <property type="match status" value="1"/>
</dbReference>
<accession>A0A1G8XLJ8</accession>
<gene>
    <name evidence="7" type="ORF">SAMN04515672_1807</name>
</gene>
<dbReference type="RefSeq" id="WP_090304696.1">
    <property type="nucleotide sequence ID" value="NZ_FNFE01000002.1"/>
</dbReference>
<feature type="transmembrane region" description="Helical" evidence="5">
    <location>
        <begin position="39"/>
        <end position="57"/>
    </location>
</feature>
<reference evidence="8" key="1">
    <citation type="submission" date="2016-10" db="EMBL/GenBank/DDBJ databases">
        <authorList>
            <person name="Varghese N."/>
            <person name="Submissions S."/>
        </authorList>
    </citation>
    <scope>NUCLEOTIDE SEQUENCE [LARGE SCALE GENOMIC DNA]</scope>
    <source>
        <strain evidence="8">B4,CECT 8067,JCM 17497</strain>
    </source>
</reference>
<sequence length="285" mass="31889">MLTEVLTRVAVVVGIMLPISIALFIGRERLETTFTEWRARLRISGPVLVVLGIALVLNRMMRRSDPDIGFHMTSAIRDIEGEFILIFQRVANAYLTEYFAWIYVYGYTYLLIFPAVAYFVLSDTRMFRRLLTAYTLNYGLGLVLYLLVIAYGPRNILAGELETVLYDHNPEYQHLTREVNRNTNVFPSLHTSLAATVGIFAYLSRDEYLKWFPVAVVLAVSVIISTMYLGIHWAIDVVAGLALAALCVWLSDVIVGRWSLSASIGRLTGSDGSDGADESDGVDSD</sequence>
<dbReference type="OrthoDB" id="329477at2157"/>
<feature type="transmembrane region" description="Helical" evidence="5">
    <location>
        <begin position="211"/>
        <end position="231"/>
    </location>
</feature>
<dbReference type="PANTHER" id="PTHR31310:SF7">
    <property type="entry name" value="PA-PHOSPHATASE RELATED-FAMILY PROTEIN DDB_G0268928"/>
    <property type="match status" value="1"/>
</dbReference>
<dbReference type="PANTHER" id="PTHR31310">
    <property type="match status" value="1"/>
</dbReference>
<feature type="transmembrane region" description="Helical" evidence="5">
    <location>
        <begin position="185"/>
        <end position="204"/>
    </location>
</feature>
<evidence type="ECO:0000256" key="3">
    <source>
        <dbReference type="ARBA" id="ARBA00022989"/>
    </source>
</evidence>
<dbReference type="GO" id="GO:0016020">
    <property type="term" value="C:membrane"/>
    <property type="evidence" value="ECO:0007669"/>
    <property type="project" value="UniProtKB-SubCell"/>
</dbReference>
<dbReference type="Gene3D" id="1.20.144.10">
    <property type="entry name" value="Phosphatidic acid phosphatase type 2/haloperoxidase"/>
    <property type="match status" value="1"/>
</dbReference>
<keyword evidence="8" id="KW-1185">Reference proteome</keyword>
<dbReference type="InterPro" id="IPR000326">
    <property type="entry name" value="PAP2/HPO"/>
</dbReference>
<organism evidence="7 8">
    <name type="scientific">Natronorubrum texcoconense</name>
    <dbReference type="NCBI Taxonomy" id="1095776"/>
    <lineage>
        <taxon>Archaea</taxon>
        <taxon>Methanobacteriati</taxon>
        <taxon>Methanobacteriota</taxon>
        <taxon>Stenosarchaea group</taxon>
        <taxon>Halobacteria</taxon>
        <taxon>Halobacteriales</taxon>
        <taxon>Natrialbaceae</taxon>
        <taxon>Natronorubrum</taxon>
    </lineage>
</organism>
<evidence type="ECO:0000313" key="8">
    <source>
        <dbReference type="Proteomes" id="UP000198882"/>
    </source>
</evidence>
<keyword evidence="4 5" id="KW-0472">Membrane</keyword>
<feature type="domain" description="Phosphatidic acid phosphatase type 2/haloperoxidase" evidence="6">
    <location>
        <begin position="135"/>
        <end position="252"/>
    </location>
</feature>
<evidence type="ECO:0000256" key="5">
    <source>
        <dbReference type="SAM" id="Phobius"/>
    </source>
</evidence>
<comment type="subcellular location">
    <subcellularLocation>
        <location evidence="1">Membrane</location>
        <topology evidence="1">Multi-pass membrane protein</topology>
    </subcellularLocation>
</comment>
<dbReference type="AlphaFoldDB" id="A0A1G8XLJ8"/>
<feature type="transmembrane region" description="Helical" evidence="5">
    <location>
        <begin position="133"/>
        <end position="152"/>
    </location>
</feature>
<dbReference type="EMBL" id="FNFE01000002">
    <property type="protein sequence ID" value="SDJ91316.1"/>
    <property type="molecule type" value="Genomic_DNA"/>
</dbReference>
<dbReference type="InterPro" id="IPR036938">
    <property type="entry name" value="PAP2/HPO_sf"/>
</dbReference>
<evidence type="ECO:0000256" key="1">
    <source>
        <dbReference type="ARBA" id="ARBA00004141"/>
    </source>
</evidence>
<dbReference type="Proteomes" id="UP000198882">
    <property type="component" value="Unassembled WGS sequence"/>
</dbReference>
<keyword evidence="2 5" id="KW-0812">Transmembrane</keyword>
<name>A0A1G8XLJ8_9EURY</name>
<dbReference type="CDD" id="cd03386">
    <property type="entry name" value="PAP2_Aur1_like"/>
    <property type="match status" value="1"/>
</dbReference>
<protein>
    <submittedName>
        <fullName evidence="7">Membrane-associated phospholipid phosphatase</fullName>
    </submittedName>
</protein>
<feature type="transmembrane region" description="Helical" evidence="5">
    <location>
        <begin position="98"/>
        <end position="121"/>
    </location>
</feature>
<evidence type="ECO:0000256" key="4">
    <source>
        <dbReference type="ARBA" id="ARBA00023136"/>
    </source>
</evidence>
<keyword evidence="3 5" id="KW-1133">Transmembrane helix</keyword>
<evidence type="ECO:0000259" key="6">
    <source>
        <dbReference type="SMART" id="SM00014"/>
    </source>
</evidence>